<accession>A0A2S4MPY4</accession>
<organism evidence="1 2">
    <name type="scientific">Bosea psychrotolerans</name>
    <dbReference type="NCBI Taxonomy" id="1871628"/>
    <lineage>
        <taxon>Bacteria</taxon>
        <taxon>Pseudomonadati</taxon>
        <taxon>Pseudomonadota</taxon>
        <taxon>Alphaproteobacteria</taxon>
        <taxon>Hyphomicrobiales</taxon>
        <taxon>Boseaceae</taxon>
        <taxon>Bosea</taxon>
    </lineage>
</organism>
<sequence length="75" mass="7858">MPKMTMSEPDESATAAGAVDLDLADIDESSYLRLVGSTLCEWRSAADAEAYDGLLETIGVAPSRDVIPGLTRGPS</sequence>
<name>A0A2S4MPY4_9HYPH</name>
<protein>
    <submittedName>
        <fullName evidence="1">Uncharacterized protein</fullName>
    </submittedName>
</protein>
<dbReference type="EMBL" id="PQFZ01000001">
    <property type="protein sequence ID" value="POR56751.1"/>
    <property type="molecule type" value="Genomic_DNA"/>
</dbReference>
<gene>
    <name evidence="1" type="ORF">CYD53_101272</name>
</gene>
<proteinExistence type="predicted"/>
<dbReference type="RefSeq" id="WP_103716331.1">
    <property type="nucleotide sequence ID" value="NZ_PQFZ01000001.1"/>
</dbReference>
<dbReference type="OrthoDB" id="9811597at2"/>
<reference evidence="1 2" key="1">
    <citation type="submission" date="2018-01" db="EMBL/GenBank/DDBJ databases">
        <title>Genomic Encyclopedia of Type Strains, Phase III (KMG-III): the genomes of soil and plant-associated and newly described type strains.</title>
        <authorList>
            <person name="Whitman W."/>
        </authorList>
    </citation>
    <scope>NUCLEOTIDE SEQUENCE [LARGE SCALE GENOMIC DNA]</scope>
    <source>
        <strain evidence="1 2">1131</strain>
    </source>
</reference>
<dbReference type="Proteomes" id="UP000236919">
    <property type="component" value="Unassembled WGS sequence"/>
</dbReference>
<evidence type="ECO:0000313" key="1">
    <source>
        <dbReference type="EMBL" id="POR56751.1"/>
    </source>
</evidence>
<comment type="caution">
    <text evidence="1">The sequence shown here is derived from an EMBL/GenBank/DDBJ whole genome shotgun (WGS) entry which is preliminary data.</text>
</comment>
<evidence type="ECO:0000313" key="2">
    <source>
        <dbReference type="Proteomes" id="UP000236919"/>
    </source>
</evidence>
<keyword evidence="2" id="KW-1185">Reference proteome</keyword>
<dbReference type="AlphaFoldDB" id="A0A2S4MPY4"/>